<dbReference type="Pfam" id="PF00563">
    <property type="entry name" value="EAL"/>
    <property type="match status" value="1"/>
</dbReference>
<dbReference type="InterPro" id="IPR052340">
    <property type="entry name" value="RNase_Y/CdgJ"/>
</dbReference>
<dbReference type="PANTHER" id="PTHR33525:SF4">
    <property type="entry name" value="CYCLIC DI-GMP PHOSPHODIESTERASE CDGJ"/>
    <property type="match status" value="1"/>
</dbReference>
<dbReference type="InterPro" id="IPR035919">
    <property type="entry name" value="EAL_sf"/>
</dbReference>
<dbReference type="RefSeq" id="WP_088708976.1">
    <property type="nucleotide sequence ID" value="NZ_LSTO01000001.1"/>
</dbReference>
<dbReference type="Proteomes" id="UP000197535">
    <property type="component" value="Unassembled WGS sequence"/>
</dbReference>
<gene>
    <name evidence="2" type="ORF">AYR66_24335</name>
</gene>
<dbReference type="Pfam" id="PF08668">
    <property type="entry name" value="HDOD"/>
    <property type="match status" value="1"/>
</dbReference>
<accession>A0A254THN2</accession>
<dbReference type="SUPFAM" id="SSF141868">
    <property type="entry name" value="EAL domain-like"/>
    <property type="match status" value="1"/>
</dbReference>
<proteinExistence type="predicted"/>
<dbReference type="PIRSF" id="PIRSF003180">
    <property type="entry name" value="DiGMPpdiest_YuxH"/>
    <property type="match status" value="1"/>
</dbReference>
<organism evidence="2 3">
    <name type="scientific">Noviherbaspirillum denitrificans</name>
    <dbReference type="NCBI Taxonomy" id="1968433"/>
    <lineage>
        <taxon>Bacteria</taxon>
        <taxon>Pseudomonadati</taxon>
        <taxon>Pseudomonadota</taxon>
        <taxon>Betaproteobacteria</taxon>
        <taxon>Burkholderiales</taxon>
        <taxon>Oxalobacteraceae</taxon>
        <taxon>Noviherbaspirillum</taxon>
    </lineage>
</organism>
<dbReference type="Gene3D" id="1.10.3210.10">
    <property type="entry name" value="Hypothetical protein af1432"/>
    <property type="match status" value="1"/>
</dbReference>
<dbReference type="EMBL" id="LSTO01000001">
    <property type="protein sequence ID" value="OWW22156.1"/>
    <property type="molecule type" value="Genomic_DNA"/>
</dbReference>
<dbReference type="SMART" id="SM00052">
    <property type="entry name" value="EAL"/>
    <property type="match status" value="1"/>
</dbReference>
<dbReference type="InterPro" id="IPR014408">
    <property type="entry name" value="dGMP_Pdiesterase_EAL/HD-GYP"/>
</dbReference>
<dbReference type="PANTHER" id="PTHR33525">
    <property type="match status" value="1"/>
</dbReference>
<evidence type="ECO:0000259" key="1">
    <source>
        <dbReference type="PROSITE" id="PS51833"/>
    </source>
</evidence>
<dbReference type="Gene3D" id="3.20.20.450">
    <property type="entry name" value="EAL domain"/>
    <property type="match status" value="1"/>
</dbReference>
<comment type="caution">
    <text evidence="2">The sequence shown here is derived from an EMBL/GenBank/DDBJ whole genome shotgun (WGS) entry which is preliminary data.</text>
</comment>
<name>A0A254THN2_9BURK</name>
<evidence type="ECO:0000313" key="2">
    <source>
        <dbReference type="EMBL" id="OWW22156.1"/>
    </source>
</evidence>
<dbReference type="OrthoDB" id="9804751at2"/>
<feature type="domain" description="HDOD" evidence="1">
    <location>
        <begin position="213"/>
        <end position="405"/>
    </location>
</feature>
<sequence length="424" mass="47166">MSDIAADPSFHGARARDFFLARQPILNRGQGLVAYELLFRRADAGTASVIDDLAATAAVIEHATELGMENVIGGSLGFVNIDKTVLMSDFVQFLPRDKVVLEILETVKVTSEVIERVTELRKAGYTFALDDVINESEDVRMLLPHVDIIKVDIAGLPPSTLTELSTRFRSARKKLLAEKVENIDEYKRCLELGFDYFQGYYFAKPAVLSGKKLSPSQVALLRLMSQLSSDADNAVVERTIKQDASLGITLLRMANSPALGTGHRIKSLAQALMLLGRRQLQRWVQILLYAEPMKATGLLSPLLVLATTRGKLLELMADRIAPRNRNMADVAFTVGIMSLMDALFDQPMAKILEQMLVDDAVRDALLEREGVYGEMLQLAEYMEQLDEYSRQLFPALDGLSLSHEDLCDIQLEAYAWSEQVSHQA</sequence>
<dbReference type="SUPFAM" id="SSF109604">
    <property type="entry name" value="HD-domain/PDEase-like"/>
    <property type="match status" value="1"/>
</dbReference>
<reference evidence="2 3" key="1">
    <citation type="submission" date="2016-02" db="EMBL/GenBank/DDBJ databases">
        <authorList>
            <person name="Wen L."/>
            <person name="He K."/>
            <person name="Yang H."/>
        </authorList>
    </citation>
    <scope>NUCLEOTIDE SEQUENCE [LARGE SCALE GENOMIC DNA]</scope>
    <source>
        <strain evidence="2 3">TSA40</strain>
    </source>
</reference>
<keyword evidence="3" id="KW-1185">Reference proteome</keyword>
<evidence type="ECO:0000313" key="3">
    <source>
        <dbReference type="Proteomes" id="UP000197535"/>
    </source>
</evidence>
<dbReference type="InterPro" id="IPR013976">
    <property type="entry name" value="HDOD"/>
</dbReference>
<protein>
    <submittedName>
        <fullName evidence="2">Diguanylate phosphodiesterase</fullName>
    </submittedName>
</protein>
<dbReference type="PROSITE" id="PS51833">
    <property type="entry name" value="HDOD"/>
    <property type="match status" value="1"/>
</dbReference>
<dbReference type="AlphaFoldDB" id="A0A254THN2"/>
<dbReference type="InterPro" id="IPR001633">
    <property type="entry name" value="EAL_dom"/>
</dbReference>